<name>A0A7W6F4V9_9SPHN</name>
<dbReference type="SUPFAM" id="SSF55781">
    <property type="entry name" value="GAF domain-like"/>
    <property type="match status" value="1"/>
</dbReference>
<keyword evidence="2" id="KW-1185">Reference proteome</keyword>
<proteinExistence type="predicted"/>
<dbReference type="PANTHER" id="PTHR43102">
    <property type="entry name" value="SLR1143 PROTEIN"/>
    <property type="match status" value="1"/>
</dbReference>
<dbReference type="EMBL" id="JACIDH010000023">
    <property type="protein sequence ID" value="MBB3880875.1"/>
    <property type="molecule type" value="Genomic_DNA"/>
</dbReference>
<dbReference type="InterPro" id="IPR029016">
    <property type="entry name" value="GAF-like_dom_sf"/>
</dbReference>
<evidence type="ECO:0000313" key="1">
    <source>
        <dbReference type="EMBL" id="MBB3880875.1"/>
    </source>
</evidence>
<dbReference type="Proteomes" id="UP000538670">
    <property type="component" value="Unassembled WGS sequence"/>
</dbReference>
<dbReference type="Gene3D" id="3.30.450.40">
    <property type="match status" value="1"/>
</dbReference>
<sequence length="170" mass="18614">MMQSLFAERRRSRAVRGLRVLASDPEAVFDGLVSAAAAAFDAPIALMSLIHRERQWIKASHGIILEDYPRRDSFCTHTLDRAGVMECTDPLGDPRFAALPGVTGAPHVRYYIGAPLSRLNGVHVGALCVLDIRRRQAASPDQAAYLIGLARQASMALEARLDRLVRRPAA</sequence>
<reference evidence="1 2" key="1">
    <citation type="submission" date="2020-08" db="EMBL/GenBank/DDBJ databases">
        <title>Genomic Encyclopedia of Type Strains, Phase IV (KMG-IV): sequencing the most valuable type-strain genomes for metagenomic binning, comparative biology and taxonomic classification.</title>
        <authorList>
            <person name="Goeker M."/>
        </authorList>
    </citation>
    <scope>NUCLEOTIDE SEQUENCE [LARGE SCALE GENOMIC DNA]</scope>
    <source>
        <strain evidence="1 2">DSM 19512</strain>
    </source>
</reference>
<dbReference type="AlphaFoldDB" id="A0A7W6F4V9"/>
<gene>
    <name evidence="1" type="ORF">GGR48_003327</name>
</gene>
<accession>A0A7W6F4V9</accession>
<organism evidence="1 2">
    <name type="scientific">Sphingomonas pseudosanguinis</name>
    <dbReference type="NCBI Taxonomy" id="413712"/>
    <lineage>
        <taxon>Bacteria</taxon>
        <taxon>Pseudomonadati</taxon>
        <taxon>Pseudomonadota</taxon>
        <taxon>Alphaproteobacteria</taxon>
        <taxon>Sphingomonadales</taxon>
        <taxon>Sphingomonadaceae</taxon>
        <taxon>Sphingomonas</taxon>
    </lineage>
</organism>
<dbReference type="PANTHER" id="PTHR43102:SF2">
    <property type="entry name" value="GAF DOMAIN-CONTAINING PROTEIN"/>
    <property type="match status" value="1"/>
</dbReference>
<comment type="caution">
    <text evidence="1">The sequence shown here is derived from an EMBL/GenBank/DDBJ whole genome shotgun (WGS) entry which is preliminary data.</text>
</comment>
<evidence type="ECO:0000313" key="2">
    <source>
        <dbReference type="Proteomes" id="UP000538670"/>
    </source>
</evidence>
<dbReference type="RefSeq" id="WP_183952907.1">
    <property type="nucleotide sequence ID" value="NZ_JAFHKV010000020.1"/>
</dbReference>
<protein>
    <submittedName>
        <fullName evidence="1">GAF domain-containing protein</fullName>
    </submittedName>
</protein>